<organism evidence="1">
    <name type="scientific">Arundo donax</name>
    <name type="common">Giant reed</name>
    <name type="synonym">Donax arundinaceus</name>
    <dbReference type="NCBI Taxonomy" id="35708"/>
    <lineage>
        <taxon>Eukaryota</taxon>
        <taxon>Viridiplantae</taxon>
        <taxon>Streptophyta</taxon>
        <taxon>Embryophyta</taxon>
        <taxon>Tracheophyta</taxon>
        <taxon>Spermatophyta</taxon>
        <taxon>Magnoliopsida</taxon>
        <taxon>Liliopsida</taxon>
        <taxon>Poales</taxon>
        <taxon>Poaceae</taxon>
        <taxon>PACMAD clade</taxon>
        <taxon>Arundinoideae</taxon>
        <taxon>Arundineae</taxon>
        <taxon>Arundo</taxon>
    </lineage>
</organism>
<dbReference type="AlphaFoldDB" id="A0A0A9H8J2"/>
<protein>
    <submittedName>
        <fullName evidence="1">Uncharacterized protein</fullName>
    </submittedName>
</protein>
<reference evidence="1" key="2">
    <citation type="journal article" date="2015" name="Data Brief">
        <title>Shoot transcriptome of the giant reed, Arundo donax.</title>
        <authorList>
            <person name="Barrero R.A."/>
            <person name="Guerrero F.D."/>
            <person name="Moolhuijzen P."/>
            <person name="Goolsby J.A."/>
            <person name="Tidwell J."/>
            <person name="Bellgard S.E."/>
            <person name="Bellgard M.I."/>
        </authorList>
    </citation>
    <scope>NUCLEOTIDE SEQUENCE</scope>
    <source>
        <tissue evidence="1">Shoot tissue taken approximately 20 cm above the soil surface</tissue>
    </source>
</reference>
<evidence type="ECO:0000313" key="1">
    <source>
        <dbReference type="EMBL" id="JAE29233.1"/>
    </source>
</evidence>
<dbReference type="EMBL" id="GBRH01168663">
    <property type="protein sequence ID" value="JAE29233.1"/>
    <property type="molecule type" value="Transcribed_RNA"/>
</dbReference>
<proteinExistence type="predicted"/>
<sequence length="24" mass="2773">MHSMDECLRSSFIFFLLLGAAIDR</sequence>
<reference evidence="1" key="1">
    <citation type="submission" date="2014-09" db="EMBL/GenBank/DDBJ databases">
        <authorList>
            <person name="Magalhaes I.L.F."/>
            <person name="Oliveira U."/>
            <person name="Santos F.R."/>
            <person name="Vidigal T.H.D.A."/>
            <person name="Brescovit A.D."/>
            <person name="Santos A.J."/>
        </authorList>
    </citation>
    <scope>NUCLEOTIDE SEQUENCE</scope>
    <source>
        <tissue evidence="1">Shoot tissue taken approximately 20 cm above the soil surface</tissue>
    </source>
</reference>
<name>A0A0A9H8J2_ARUDO</name>
<accession>A0A0A9H8J2</accession>